<dbReference type="InterPro" id="IPR052819">
    <property type="entry name" value="Chromatin_regulatory_protein"/>
</dbReference>
<protein>
    <recommendedName>
        <fullName evidence="6">PHD-type domain-containing protein</fullName>
    </recommendedName>
</protein>
<dbReference type="Pfam" id="PF00628">
    <property type="entry name" value="PHD"/>
    <property type="match status" value="2"/>
</dbReference>
<feature type="compositionally biased region" description="Polar residues" evidence="5">
    <location>
        <begin position="122"/>
        <end position="161"/>
    </location>
</feature>
<evidence type="ECO:0000313" key="7">
    <source>
        <dbReference type="EMBL" id="KAK7043730.1"/>
    </source>
</evidence>
<feature type="compositionally biased region" description="Polar residues" evidence="5">
    <location>
        <begin position="195"/>
        <end position="209"/>
    </location>
</feature>
<keyword evidence="2 4" id="KW-0863">Zinc-finger</keyword>
<proteinExistence type="predicted"/>
<evidence type="ECO:0000256" key="1">
    <source>
        <dbReference type="ARBA" id="ARBA00022723"/>
    </source>
</evidence>
<dbReference type="InterPro" id="IPR013083">
    <property type="entry name" value="Znf_RING/FYVE/PHD"/>
</dbReference>
<evidence type="ECO:0000256" key="3">
    <source>
        <dbReference type="ARBA" id="ARBA00022833"/>
    </source>
</evidence>
<feature type="compositionally biased region" description="Low complexity" evidence="5">
    <location>
        <begin position="98"/>
        <end position="117"/>
    </location>
</feature>
<sequence>MSSAASLPAYLLPGVSICQPSYLEGDPSFATEILPGPPPVTSIQQGIIKRDPKKPAAVYSYLPTTDPGTTYSGLMHGTLYALENASGSRKRTRDKGLASGRAQRASARSQNATSSSAVDLTANESATGSQPPPTSADTDGQSITEIPQPLSRSDSIQSITMDSKPETSGRPRRKDKGKAREVEPAVRIKEEPKQVNLNTPEPVSNLGNNNDHCSSCRSHGALVYCDGCPRAFHLWCLDPPMESIDEGDSNWFCPACTKAKNPPRKSPPSLLSPLIHLLDTSIPTEYQLPEDIRNFFKDVTTGPKGAYVDTSEIKQPRLNRHGQLEDRDAHRLRDRNGQPVLCFRCGTSALPENIAAAAPATKRARRATAKAMQYEVWKDMISCDYCNLHWHLDCLDPPLSTMPTFTKKWMCPNHSERILPPKKRIPKQTTTPIEVTKPSQWNNGNVEILESDTTSQMNSQKVAVDEVLINGRRYRIPERVILLDFWNKVSKTSKDGDDSGGGLSSPLTSLSSLDDEDASRSPVTGGTHNPHDLQVAQWLFDFQKGKASSSSSVSRAPAPKTAANGAAKKDSEILVPSAEESASTSRPVKTSRTASTQKRGSKSAVNAVQPAAVETVAATSAALSTNTTAATRRRRSTNLLQPEPSTRELRSRSRNADATKARKTAEEEPVPTPPPATTTASAPARPRVRVKLEDTDSNLSLLNGLAAEPSTASAPVKPARRARPGKKRDPEENTKEERPEKEKKSRKRKEREDDPYIDTSQHAEKTKEKKEKAKAATRLPTSTTSLSSLSTVTMTPATTSVSTPATPSLKIRIPRLNLNGSPVVNTTSKAIASTSTHLS</sequence>
<name>A0AAW0CXJ0_9AGAR</name>
<dbReference type="CDD" id="cd15534">
    <property type="entry name" value="PHD2_PHF12_Rco1"/>
    <property type="match status" value="1"/>
</dbReference>
<dbReference type="PROSITE" id="PS01359">
    <property type="entry name" value="ZF_PHD_1"/>
    <property type="match status" value="1"/>
</dbReference>
<feature type="compositionally biased region" description="Basic and acidic residues" evidence="5">
    <location>
        <begin position="645"/>
        <end position="666"/>
    </location>
</feature>
<dbReference type="GO" id="GO:0008270">
    <property type="term" value="F:zinc ion binding"/>
    <property type="evidence" value="ECO:0007669"/>
    <property type="project" value="UniProtKB-KW"/>
</dbReference>
<feature type="compositionally biased region" description="Basic and acidic residues" evidence="5">
    <location>
        <begin position="761"/>
        <end position="774"/>
    </location>
</feature>
<accession>A0AAW0CXJ0</accession>
<dbReference type="PANTHER" id="PTHR47636:SF1">
    <property type="entry name" value="TRANSCRIPTIONAL REGULATORY PROTEIN RCO1"/>
    <property type="match status" value="1"/>
</dbReference>
<comment type="caution">
    <text evidence="7">The sequence shown here is derived from an EMBL/GenBank/DDBJ whole genome shotgun (WGS) entry which is preliminary data.</text>
</comment>
<evidence type="ECO:0000313" key="8">
    <source>
        <dbReference type="Proteomes" id="UP001383192"/>
    </source>
</evidence>
<feature type="compositionally biased region" description="Basic and acidic residues" evidence="5">
    <location>
        <begin position="727"/>
        <end position="743"/>
    </location>
</feature>
<feature type="compositionally biased region" description="Low complexity" evidence="5">
    <location>
        <begin position="548"/>
        <end position="566"/>
    </location>
</feature>
<dbReference type="PROSITE" id="PS50016">
    <property type="entry name" value="ZF_PHD_2"/>
    <property type="match status" value="1"/>
</dbReference>
<dbReference type="InterPro" id="IPR001965">
    <property type="entry name" value="Znf_PHD"/>
</dbReference>
<feature type="compositionally biased region" description="Low complexity" evidence="5">
    <location>
        <begin position="776"/>
        <end position="805"/>
    </location>
</feature>
<dbReference type="Gene3D" id="3.30.40.10">
    <property type="entry name" value="Zinc/RING finger domain, C3HC4 (zinc finger)"/>
    <property type="match status" value="2"/>
</dbReference>
<dbReference type="InterPro" id="IPR019787">
    <property type="entry name" value="Znf_PHD-finger"/>
</dbReference>
<feature type="domain" description="PHD-type" evidence="6">
    <location>
        <begin position="210"/>
        <end position="259"/>
    </location>
</feature>
<dbReference type="AlphaFoldDB" id="A0AAW0CXJ0"/>
<dbReference type="Proteomes" id="UP001383192">
    <property type="component" value="Unassembled WGS sequence"/>
</dbReference>
<dbReference type="SUPFAM" id="SSF57903">
    <property type="entry name" value="FYVE/PHD zinc finger"/>
    <property type="match status" value="2"/>
</dbReference>
<keyword evidence="1" id="KW-0479">Metal-binding</keyword>
<feature type="compositionally biased region" description="Polar residues" evidence="5">
    <location>
        <begin position="580"/>
        <end position="606"/>
    </location>
</feature>
<keyword evidence="3" id="KW-0862">Zinc</keyword>
<evidence type="ECO:0000256" key="2">
    <source>
        <dbReference type="ARBA" id="ARBA00022771"/>
    </source>
</evidence>
<feature type="region of interest" description="Disordered" evidence="5">
    <location>
        <begin position="622"/>
        <end position="688"/>
    </location>
</feature>
<dbReference type="InterPro" id="IPR019786">
    <property type="entry name" value="Zinc_finger_PHD-type_CS"/>
</dbReference>
<feature type="region of interest" description="Disordered" evidence="5">
    <location>
        <begin position="492"/>
        <end position="530"/>
    </location>
</feature>
<keyword evidence="8" id="KW-1185">Reference proteome</keyword>
<dbReference type="InterPro" id="IPR011011">
    <property type="entry name" value="Znf_FYVE_PHD"/>
</dbReference>
<dbReference type="GO" id="GO:0006357">
    <property type="term" value="P:regulation of transcription by RNA polymerase II"/>
    <property type="evidence" value="ECO:0007669"/>
    <property type="project" value="TreeGrafter"/>
</dbReference>
<gene>
    <name evidence="7" type="ORF">VNI00_008342</name>
</gene>
<feature type="region of interest" description="Disordered" evidence="5">
    <location>
        <begin position="704"/>
        <end position="805"/>
    </location>
</feature>
<dbReference type="EMBL" id="JAYKXP010000028">
    <property type="protein sequence ID" value="KAK7043730.1"/>
    <property type="molecule type" value="Genomic_DNA"/>
</dbReference>
<feature type="region of interest" description="Disordered" evidence="5">
    <location>
        <begin position="548"/>
        <end position="608"/>
    </location>
</feature>
<feature type="region of interest" description="Disordered" evidence="5">
    <location>
        <begin position="85"/>
        <end position="209"/>
    </location>
</feature>
<dbReference type="GO" id="GO:0032221">
    <property type="term" value="C:Rpd3S complex"/>
    <property type="evidence" value="ECO:0007669"/>
    <property type="project" value="TreeGrafter"/>
</dbReference>
<dbReference type="PANTHER" id="PTHR47636">
    <property type="entry name" value="TRANSCRIPTIONAL REGULATORY PROTEIN RCO1"/>
    <property type="match status" value="1"/>
</dbReference>
<organism evidence="7 8">
    <name type="scientific">Paramarasmius palmivorus</name>
    <dbReference type="NCBI Taxonomy" id="297713"/>
    <lineage>
        <taxon>Eukaryota</taxon>
        <taxon>Fungi</taxon>
        <taxon>Dikarya</taxon>
        <taxon>Basidiomycota</taxon>
        <taxon>Agaricomycotina</taxon>
        <taxon>Agaricomycetes</taxon>
        <taxon>Agaricomycetidae</taxon>
        <taxon>Agaricales</taxon>
        <taxon>Marasmiineae</taxon>
        <taxon>Marasmiaceae</taxon>
        <taxon>Paramarasmius</taxon>
    </lineage>
</organism>
<reference evidence="7 8" key="1">
    <citation type="submission" date="2024-01" db="EMBL/GenBank/DDBJ databases">
        <title>A draft genome for a cacao thread blight-causing isolate of Paramarasmius palmivorus.</title>
        <authorList>
            <person name="Baruah I.K."/>
            <person name="Bukari Y."/>
            <person name="Amoako-Attah I."/>
            <person name="Meinhardt L.W."/>
            <person name="Bailey B.A."/>
            <person name="Cohen S.P."/>
        </authorList>
    </citation>
    <scope>NUCLEOTIDE SEQUENCE [LARGE SCALE GENOMIC DNA]</scope>
    <source>
        <strain evidence="7 8">GH-12</strain>
    </source>
</reference>
<evidence type="ECO:0000256" key="5">
    <source>
        <dbReference type="SAM" id="MobiDB-lite"/>
    </source>
</evidence>
<dbReference type="SMART" id="SM00249">
    <property type="entry name" value="PHD"/>
    <property type="match status" value="2"/>
</dbReference>
<evidence type="ECO:0000256" key="4">
    <source>
        <dbReference type="PROSITE-ProRule" id="PRU00146"/>
    </source>
</evidence>
<feature type="compositionally biased region" description="Basic and acidic residues" evidence="5">
    <location>
        <begin position="178"/>
        <end position="193"/>
    </location>
</feature>
<evidence type="ECO:0000259" key="6">
    <source>
        <dbReference type="PROSITE" id="PS50016"/>
    </source>
</evidence>